<gene>
    <name evidence="1" type="ORF">SAMN05660236_2393</name>
</gene>
<accession>A0A1T5KNH0</accession>
<evidence type="ECO:0000313" key="1">
    <source>
        <dbReference type="EMBL" id="SKC65213.1"/>
    </source>
</evidence>
<dbReference type="OrthoDB" id="981162at2"/>
<keyword evidence="2" id="KW-1185">Reference proteome</keyword>
<sequence length="147" mass="16879">MNQHPTTIRLHTQEIGTLDYDPSVPCIIATHIGYILDEEFRDFLNLGLKFLIEKKKTHGKIAWLVDASQLEANLSEEWAVRDWNPRALAEGIQHVAFVLPSDVFGKIPVQNYVDLNEQNQSSAKMVTAIFEDIESAKEWLRESLRNF</sequence>
<name>A0A1T5KNH0_9BACT</name>
<evidence type="ECO:0000313" key="2">
    <source>
        <dbReference type="Proteomes" id="UP000190961"/>
    </source>
</evidence>
<reference evidence="1 2" key="1">
    <citation type="submission" date="2017-02" db="EMBL/GenBank/DDBJ databases">
        <authorList>
            <person name="Peterson S.W."/>
        </authorList>
    </citation>
    <scope>NUCLEOTIDE SEQUENCE [LARGE SCALE GENOMIC DNA]</scope>
    <source>
        <strain evidence="1 2">DSM 25262</strain>
    </source>
</reference>
<proteinExistence type="predicted"/>
<organism evidence="1 2">
    <name type="scientific">Ohtaekwangia koreensis</name>
    <dbReference type="NCBI Taxonomy" id="688867"/>
    <lineage>
        <taxon>Bacteria</taxon>
        <taxon>Pseudomonadati</taxon>
        <taxon>Bacteroidota</taxon>
        <taxon>Cytophagia</taxon>
        <taxon>Cytophagales</taxon>
        <taxon>Fulvivirgaceae</taxon>
        <taxon>Ohtaekwangia</taxon>
    </lineage>
</organism>
<dbReference type="RefSeq" id="WP_159453677.1">
    <property type="nucleotide sequence ID" value="NZ_FUZU01000001.1"/>
</dbReference>
<dbReference type="Proteomes" id="UP000190961">
    <property type="component" value="Unassembled WGS sequence"/>
</dbReference>
<dbReference type="AlphaFoldDB" id="A0A1T5KNH0"/>
<dbReference type="EMBL" id="FUZU01000001">
    <property type="protein sequence ID" value="SKC65213.1"/>
    <property type="molecule type" value="Genomic_DNA"/>
</dbReference>
<protein>
    <submittedName>
        <fullName evidence="1">SpoIIAA-like</fullName>
    </submittedName>
</protein>
<dbReference type="STRING" id="688867.SAMN05660236_2393"/>